<evidence type="ECO:0000256" key="2">
    <source>
        <dbReference type="ARBA" id="ARBA00022649"/>
    </source>
</evidence>
<dbReference type="NCBIfam" id="TIGR02384">
    <property type="entry name" value="RelB_DinJ"/>
    <property type="match status" value="1"/>
</dbReference>
<comment type="similarity">
    <text evidence="1">Belongs to the RelB/DinJ antitoxin family.</text>
</comment>
<protein>
    <submittedName>
        <fullName evidence="4">Addiction module antitoxin, RelB/DinJ family</fullName>
    </submittedName>
</protein>
<evidence type="ECO:0000313" key="5">
    <source>
        <dbReference type="Proteomes" id="UP000006035"/>
    </source>
</evidence>
<dbReference type="Proteomes" id="UP000006035">
    <property type="component" value="Unassembled WGS sequence"/>
</dbReference>
<evidence type="ECO:0000313" key="4">
    <source>
        <dbReference type="EMBL" id="EGS36866.1"/>
    </source>
</evidence>
<dbReference type="PANTHER" id="PTHR38781">
    <property type="entry name" value="ANTITOXIN DINJ-RELATED"/>
    <property type="match status" value="1"/>
</dbReference>
<keyword evidence="2" id="KW-1277">Toxin-antitoxin system</keyword>
<name>A0ABN0D4N4_9LACO</name>
<evidence type="ECO:0000256" key="3">
    <source>
        <dbReference type="SAM" id="MobiDB-lite"/>
    </source>
</evidence>
<proteinExistence type="inferred from homology"/>
<dbReference type="InterPro" id="IPR013321">
    <property type="entry name" value="Arc_rbn_hlx_hlx"/>
</dbReference>
<gene>
    <name evidence="4" type="ORF">HMPREF9102_1862</name>
</gene>
<evidence type="ECO:0000256" key="1">
    <source>
        <dbReference type="ARBA" id="ARBA00010562"/>
    </source>
</evidence>
<comment type="caution">
    <text evidence="4">The sequence shown here is derived from an EMBL/GenBank/DDBJ whole genome shotgun (WGS) entry which is preliminary data.</text>
</comment>
<dbReference type="InterPro" id="IPR007337">
    <property type="entry name" value="RelB/DinJ"/>
</dbReference>
<keyword evidence="5" id="KW-1185">Reference proteome</keyword>
<feature type="region of interest" description="Disordered" evidence="3">
    <location>
        <begin position="92"/>
        <end position="115"/>
    </location>
</feature>
<dbReference type="Pfam" id="PF04221">
    <property type="entry name" value="RelB"/>
    <property type="match status" value="1"/>
</dbReference>
<reference evidence="4 5" key="1">
    <citation type="submission" date="2011-05" db="EMBL/GenBank/DDBJ databases">
        <authorList>
            <person name="Durkin A.S."/>
            <person name="Kim M."/>
            <person name="Radune D."/>
            <person name="Hostetler J."/>
            <person name="Torralba M."/>
            <person name="Gillis M."/>
            <person name="Methe B."/>
            <person name="Sutton G."/>
            <person name="Nelson K.E."/>
        </authorList>
    </citation>
    <scope>NUCLEOTIDE SEQUENCE [LARGE SCALE GENOMIC DNA]</scope>
    <source>
        <strain evidence="4 5">F0423</strain>
    </source>
</reference>
<accession>A0ABN0D4N4</accession>
<dbReference type="EMBL" id="AFTL01000015">
    <property type="protein sequence ID" value="EGS36866.1"/>
    <property type="molecule type" value="Genomic_DNA"/>
</dbReference>
<dbReference type="Gene3D" id="1.10.1220.10">
    <property type="entry name" value="Met repressor-like"/>
    <property type="match status" value="1"/>
</dbReference>
<organism evidence="4 5">
    <name type="scientific">Limosilactobacillus oris F0423</name>
    <dbReference type="NCBI Taxonomy" id="944562"/>
    <lineage>
        <taxon>Bacteria</taxon>
        <taxon>Bacillati</taxon>
        <taxon>Bacillota</taxon>
        <taxon>Bacilli</taxon>
        <taxon>Lactobacillales</taxon>
        <taxon>Lactobacillaceae</taxon>
        <taxon>Limosilactobacillus</taxon>
    </lineage>
</organism>
<dbReference type="PANTHER" id="PTHR38781:SF1">
    <property type="entry name" value="ANTITOXIN DINJ-RELATED"/>
    <property type="match status" value="1"/>
</dbReference>
<sequence>MAQINIKIDDQLKDDVSRIFNEMGLDVTTGIKIYLKRVQQDQRIPFELTSHHSFDAKKVAQQYQAGDQATVNNLNSLFKELNKASHTASIGGQILDGHPAQDEGNGIGQNILNKR</sequence>
<dbReference type="RefSeq" id="WP_003715692.1">
    <property type="nucleotide sequence ID" value="NZ_AFTL01000015.1"/>
</dbReference>